<dbReference type="Proteomes" id="UP000587524">
    <property type="component" value="Unassembled WGS sequence"/>
</dbReference>
<gene>
    <name evidence="2" type="ORF">HNQ97_003336</name>
</gene>
<dbReference type="EMBL" id="JACJHZ010000015">
    <property type="protein sequence ID" value="MBA9021330.1"/>
    <property type="molecule type" value="Genomic_DNA"/>
</dbReference>
<reference evidence="2 3" key="1">
    <citation type="submission" date="2020-08" db="EMBL/GenBank/DDBJ databases">
        <title>Genomic Encyclopedia of Type Strains, Phase IV (KMG-IV): sequencing the most valuable type-strain genomes for metagenomic binning, comparative biology and taxonomic classification.</title>
        <authorList>
            <person name="Goeker M."/>
        </authorList>
    </citation>
    <scope>NUCLEOTIDE SEQUENCE [LARGE SCALE GENOMIC DNA]</scope>
    <source>
        <strain evidence="2 3">DSM 17455</strain>
    </source>
</reference>
<feature type="region of interest" description="Disordered" evidence="1">
    <location>
        <begin position="39"/>
        <end position="75"/>
    </location>
</feature>
<protein>
    <submittedName>
        <fullName evidence="2">Uncharacterized protein</fullName>
    </submittedName>
</protein>
<keyword evidence="3" id="KW-1185">Reference proteome</keyword>
<evidence type="ECO:0000313" key="2">
    <source>
        <dbReference type="EMBL" id="MBA9021330.1"/>
    </source>
</evidence>
<accession>A0ABR6C9R1</accession>
<sequence length="97" mass="11061">MMRAIWNGTVIAESAKTEIAEGNISFPPEVLCKEFFRQTDQKGRDRRHAGQEAPPIDVRDRRSSMPIVAGGGHATMRDFRGRQIERRMLNPRTSHVE</sequence>
<name>A0ABR6C9R1_9HYPH</name>
<dbReference type="RefSeq" id="WP_182574597.1">
    <property type="nucleotide sequence ID" value="NZ_JACJHY010000015.1"/>
</dbReference>
<evidence type="ECO:0000256" key="1">
    <source>
        <dbReference type="SAM" id="MobiDB-lite"/>
    </source>
</evidence>
<comment type="caution">
    <text evidence="2">The sequence shown here is derived from an EMBL/GenBank/DDBJ whole genome shotgun (WGS) entry which is preliminary data.</text>
</comment>
<organism evidence="2 3">
    <name type="scientific">Aminobacter ciceronei</name>
    <dbReference type="NCBI Taxonomy" id="150723"/>
    <lineage>
        <taxon>Bacteria</taxon>
        <taxon>Pseudomonadati</taxon>
        <taxon>Pseudomonadota</taxon>
        <taxon>Alphaproteobacteria</taxon>
        <taxon>Hyphomicrobiales</taxon>
        <taxon>Phyllobacteriaceae</taxon>
        <taxon>Aminobacter</taxon>
    </lineage>
</organism>
<evidence type="ECO:0000313" key="3">
    <source>
        <dbReference type="Proteomes" id="UP000587524"/>
    </source>
</evidence>
<proteinExistence type="predicted"/>